<evidence type="ECO:0000256" key="5">
    <source>
        <dbReference type="ARBA" id="ARBA00022776"/>
    </source>
</evidence>
<keyword evidence="12" id="KW-1185">Reference proteome</keyword>
<dbReference type="Pfam" id="PF05859">
    <property type="entry name" value="Mis12"/>
    <property type="match status" value="1"/>
</dbReference>
<comment type="caution">
    <text evidence="11">The sequence shown here is derived from an EMBL/GenBank/DDBJ whole genome shotgun (WGS) entry which is preliminary data.</text>
</comment>
<keyword evidence="8" id="KW-0131">Cell cycle</keyword>
<protein>
    <submittedName>
        <fullName evidence="11">WGS project CCBQ000000000 data, contig 00272</fullName>
    </submittedName>
</protein>
<keyword evidence="7" id="KW-0175">Coiled coil</keyword>
<feature type="compositionally biased region" description="Polar residues" evidence="10">
    <location>
        <begin position="256"/>
        <end position="269"/>
    </location>
</feature>
<dbReference type="OrthoDB" id="1884855at2759"/>
<organism evidence="11 12">
    <name type="scientific">Kluyveromyces dobzhanskii CBS 2104</name>
    <dbReference type="NCBI Taxonomy" id="1427455"/>
    <lineage>
        <taxon>Eukaryota</taxon>
        <taxon>Fungi</taxon>
        <taxon>Dikarya</taxon>
        <taxon>Ascomycota</taxon>
        <taxon>Saccharomycotina</taxon>
        <taxon>Saccharomycetes</taxon>
        <taxon>Saccharomycetales</taxon>
        <taxon>Saccharomycetaceae</taxon>
        <taxon>Kluyveromyces</taxon>
    </lineage>
</organism>
<dbReference type="GO" id="GO:0005634">
    <property type="term" value="C:nucleus"/>
    <property type="evidence" value="ECO:0007669"/>
    <property type="project" value="InterPro"/>
</dbReference>
<accession>A0A0A8L8F6</accession>
<dbReference type="GO" id="GO:0000444">
    <property type="term" value="C:MIS12/MIND type complex"/>
    <property type="evidence" value="ECO:0007669"/>
    <property type="project" value="TreeGrafter"/>
</dbReference>
<reference evidence="11 12" key="1">
    <citation type="submission" date="2014-03" db="EMBL/GenBank/DDBJ databases">
        <title>The genome of Kluyveromyces dobzhanskii.</title>
        <authorList>
            <person name="Nystedt B."/>
            <person name="Astrom S."/>
        </authorList>
    </citation>
    <scope>NUCLEOTIDE SEQUENCE [LARGE SCALE GENOMIC DNA]</scope>
    <source>
        <strain evidence="11 12">CBS 2104</strain>
    </source>
</reference>
<evidence type="ECO:0000256" key="4">
    <source>
        <dbReference type="ARBA" id="ARBA00022618"/>
    </source>
</evidence>
<comment type="subcellular location">
    <subcellularLocation>
        <location evidence="1">Chromosome</location>
        <location evidence="1">Centromere</location>
        <location evidence="1">Kinetochore</location>
    </subcellularLocation>
</comment>
<name>A0A0A8L8F6_9SACH</name>
<dbReference type="PANTHER" id="PTHR14527:SF2">
    <property type="entry name" value="PROTEIN MIS12 HOMOLOG"/>
    <property type="match status" value="1"/>
</dbReference>
<evidence type="ECO:0000256" key="10">
    <source>
        <dbReference type="SAM" id="MobiDB-lite"/>
    </source>
</evidence>
<evidence type="ECO:0000256" key="1">
    <source>
        <dbReference type="ARBA" id="ARBA00004629"/>
    </source>
</evidence>
<evidence type="ECO:0000256" key="7">
    <source>
        <dbReference type="ARBA" id="ARBA00023054"/>
    </source>
</evidence>
<dbReference type="AlphaFoldDB" id="A0A0A8L8F6"/>
<feature type="region of interest" description="Disordered" evidence="10">
    <location>
        <begin position="256"/>
        <end position="288"/>
    </location>
</feature>
<keyword evidence="9" id="KW-0137">Centromere</keyword>
<evidence type="ECO:0000256" key="8">
    <source>
        <dbReference type="ARBA" id="ARBA00023306"/>
    </source>
</evidence>
<dbReference type="EMBL" id="CCBQ010000044">
    <property type="protein sequence ID" value="CDO95311.1"/>
    <property type="molecule type" value="Genomic_DNA"/>
</dbReference>
<dbReference type="GO" id="GO:0051382">
    <property type="term" value="P:kinetochore assembly"/>
    <property type="evidence" value="ECO:0007669"/>
    <property type="project" value="TreeGrafter"/>
</dbReference>
<proteinExistence type="inferred from homology"/>
<keyword evidence="5" id="KW-0498">Mitosis</keyword>
<gene>
    <name evidence="11" type="ORF">KLDO_g3557</name>
</gene>
<evidence type="ECO:0000256" key="2">
    <source>
        <dbReference type="ARBA" id="ARBA00008643"/>
    </source>
</evidence>
<evidence type="ECO:0000313" key="11">
    <source>
        <dbReference type="EMBL" id="CDO95311.1"/>
    </source>
</evidence>
<dbReference type="InterPro" id="IPR008685">
    <property type="entry name" value="Centromere_Mis12"/>
</dbReference>
<evidence type="ECO:0000256" key="6">
    <source>
        <dbReference type="ARBA" id="ARBA00022838"/>
    </source>
</evidence>
<keyword evidence="3" id="KW-0158">Chromosome</keyword>
<dbReference type="GO" id="GO:0051301">
    <property type="term" value="P:cell division"/>
    <property type="evidence" value="ECO:0007669"/>
    <property type="project" value="UniProtKB-KW"/>
</dbReference>
<keyword evidence="6" id="KW-0995">Kinetochore</keyword>
<evidence type="ECO:0000256" key="9">
    <source>
        <dbReference type="ARBA" id="ARBA00023328"/>
    </source>
</evidence>
<sequence>MTAPTMQSTTLLTEHLGYPPISIVDDIINAVNEIMYKCTNAMEKYLMERSIIGERDFSDEIKVGTAKLESLLENSVDKNFDKLELYVLRNILSVPSNLLEENKFRLVHHENLVLTDEVTRVHTDFNIEEKLKELDNQYQLNILLSDRIHTTKKLLKEVIQFKKRVLDLLRCDDALTVQLKELWNDLKPLDGAIKLVTTRLRQVYLENEELYSIDQVNRLVKRYNELRNTSIVRNGYIDKKSQHVLDELHISIDSTQNVENLTNSPGQTPQEEEASIEHPDWSSLQKVI</sequence>
<comment type="similarity">
    <text evidence="2">Belongs to the mis12 family.</text>
</comment>
<dbReference type="GO" id="GO:0000070">
    <property type="term" value="P:mitotic sister chromatid segregation"/>
    <property type="evidence" value="ECO:0007669"/>
    <property type="project" value="TreeGrafter"/>
</dbReference>
<dbReference type="PANTHER" id="PTHR14527">
    <property type="entry name" value="PROTEIN MIS12 HOMOLOG"/>
    <property type="match status" value="1"/>
</dbReference>
<evidence type="ECO:0000313" key="12">
    <source>
        <dbReference type="Proteomes" id="UP000031516"/>
    </source>
</evidence>
<evidence type="ECO:0000256" key="3">
    <source>
        <dbReference type="ARBA" id="ARBA00022454"/>
    </source>
</evidence>
<keyword evidence="4" id="KW-0132">Cell division</keyword>
<dbReference type="Proteomes" id="UP000031516">
    <property type="component" value="Unassembled WGS sequence"/>
</dbReference>